<dbReference type="EMBL" id="ML121579">
    <property type="protein sequence ID" value="RPB20004.1"/>
    <property type="molecule type" value="Genomic_DNA"/>
</dbReference>
<keyword evidence="2" id="KW-1185">Reference proteome</keyword>
<name>A0A3N4LAU0_9PEZI</name>
<reference evidence="1 2" key="1">
    <citation type="journal article" date="2018" name="Nat. Ecol. Evol.">
        <title>Pezizomycetes genomes reveal the molecular basis of ectomycorrhizal truffle lifestyle.</title>
        <authorList>
            <person name="Murat C."/>
            <person name="Payen T."/>
            <person name="Noel B."/>
            <person name="Kuo A."/>
            <person name="Morin E."/>
            <person name="Chen J."/>
            <person name="Kohler A."/>
            <person name="Krizsan K."/>
            <person name="Balestrini R."/>
            <person name="Da Silva C."/>
            <person name="Montanini B."/>
            <person name="Hainaut M."/>
            <person name="Levati E."/>
            <person name="Barry K.W."/>
            <person name="Belfiori B."/>
            <person name="Cichocki N."/>
            <person name="Clum A."/>
            <person name="Dockter R.B."/>
            <person name="Fauchery L."/>
            <person name="Guy J."/>
            <person name="Iotti M."/>
            <person name="Le Tacon F."/>
            <person name="Lindquist E.A."/>
            <person name="Lipzen A."/>
            <person name="Malagnac F."/>
            <person name="Mello A."/>
            <person name="Molinier V."/>
            <person name="Miyauchi S."/>
            <person name="Poulain J."/>
            <person name="Riccioni C."/>
            <person name="Rubini A."/>
            <person name="Sitrit Y."/>
            <person name="Splivallo R."/>
            <person name="Traeger S."/>
            <person name="Wang M."/>
            <person name="Zifcakova L."/>
            <person name="Wipf D."/>
            <person name="Zambonelli A."/>
            <person name="Paolocci F."/>
            <person name="Nowrousian M."/>
            <person name="Ottonello S."/>
            <person name="Baldrian P."/>
            <person name="Spatafora J.W."/>
            <person name="Henrissat B."/>
            <person name="Nagy L.G."/>
            <person name="Aury J.M."/>
            <person name="Wincker P."/>
            <person name="Grigoriev I.V."/>
            <person name="Bonfante P."/>
            <person name="Martin F.M."/>
        </authorList>
    </citation>
    <scope>NUCLEOTIDE SEQUENCE [LARGE SCALE GENOMIC DNA]</scope>
    <source>
        <strain evidence="1 2">ATCC MYA-4762</strain>
    </source>
</reference>
<accession>A0A3N4LAU0</accession>
<dbReference type="AlphaFoldDB" id="A0A3N4LAU0"/>
<protein>
    <submittedName>
        <fullName evidence="1">Uncharacterized protein</fullName>
    </submittedName>
</protein>
<sequence length="204" mass="23706">MNFIVSTRTPERLAIGRKLLFAPGIGEFGRLPTLLVCFWVWEVMRTVRDAYSKKQDRARANRERAQMLEQLPSLKATQDRQAEELRLVEGRMGRSKAVAHRKLDAHEGRKMFSEVEKVLESQSLTLNNKFEEIRGAFAKGLADQEARLTMLNKEFDTLTKNRLVEQDQNLKTIHTLVNNRFADQDTRIETALKESTVLMRFLYH</sequence>
<dbReference type="Proteomes" id="UP000267821">
    <property type="component" value="Unassembled WGS sequence"/>
</dbReference>
<evidence type="ECO:0000313" key="1">
    <source>
        <dbReference type="EMBL" id="RPB20004.1"/>
    </source>
</evidence>
<evidence type="ECO:0000313" key="2">
    <source>
        <dbReference type="Proteomes" id="UP000267821"/>
    </source>
</evidence>
<dbReference type="InParanoid" id="A0A3N4LAU0"/>
<gene>
    <name evidence="1" type="ORF">L211DRAFT_895448</name>
</gene>
<proteinExistence type="predicted"/>
<organism evidence="1 2">
    <name type="scientific">Terfezia boudieri ATCC MYA-4762</name>
    <dbReference type="NCBI Taxonomy" id="1051890"/>
    <lineage>
        <taxon>Eukaryota</taxon>
        <taxon>Fungi</taxon>
        <taxon>Dikarya</taxon>
        <taxon>Ascomycota</taxon>
        <taxon>Pezizomycotina</taxon>
        <taxon>Pezizomycetes</taxon>
        <taxon>Pezizales</taxon>
        <taxon>Pezizaceae</taxon>
        <taxon>Terfezia</taxon>
    </lineage>
</organism>